<dbReference type="SMART" id="SM00751">
    <property type="entry name" value="BSD"/>
    <property type="match status" value="1"/>
</dbReference>
<evidence type="ECO:0000256" key="1">
    <source>
        <dbReference type="SAM" id="MobiDB-lite"/>
    </source>
</evidence>
<dbReference type="PANTHER" id="PTHR31923">
    <property type="entry name" value="BSD DOMAIN-CONTAINING PROTEIN"/>
    <property type="match status" value="1"/>
</dbReference>
<keyword evidence="4" id="KW-1185">Reference proteome</keyword>
<protein>
    <submittedName>
        <fullName evidence="3">BSD domain</fullName>
    </submittedName>
</protein>
<feature type="domain" description="BSD" evidence="2">
    <location>
        <begin position="146"/>
        <end position="197"/>
    </location>
</feature>
<dbReference type="AlphaFoldDB" id="A0A8T2B0X4"/>
<feature type="compositionally biased region" description="Pro residues" evidence="1">
    <location>
        <begin position="44"/>
        <end position="53"/>
    </location>
</feature>
<sequence>MSWLFKSRGDDDHDHDHDPSSPTTHGGVKEDLSSLLRGVAAFLAPPPSPPSAPPVDERRLSSDSPTQLGLTGIRNDLAEIRGNFSNFASNLLQFPSNLRDRETSRRSVLKDEGLDQVPGISDEVVDFAIKIATRPGCWTDFPLSLNTEFELSEAQRAHASAIEHLVPGLVAVKNQVSSYMDDEHFWLIYFILLMPRLNGHDFELLATCKVFETRDQLLLKLQKKETGSSKSSGGHETPEEGSSRASETVEGVIDKIETLKIEQREISDESSEEQRRSFRDEEVISFSDLDVDDLSERPCSNRSTLKRPASNASGSSWVQLSKSQVGHSKDSEGDSSDWLPIGDSD</sequence>
<accession>A0A8T2B0X4</accession>
<feature type="region of interest" description="Disordered" evidence="1">
    <location>
        <begin position="222"/>
        <end position="249"/>
    </location>
</feature>
<gene>
    <name evidence="3" type="ORF">ISN45_Aa03g031550</name>
</gene>
<dbReference type="InterPro" id="IPR005607">
    <property type="entry name" value="BSD_dom"/>
</dbReference>
<evidence type="ECO:0000313" key="3">
    <source>
        <dbReference type="EMBL" id="KAG7578985.1"/>
    </source>
</evidence>
<feature type="compositionally biased region" description="Basic and acidic residues" evidence="1">
    <location>
        <begin position="7"/>
        <end position="19"/>
    </location>
</feature>
<dbReference type="PROSITE" id="PS50858">
    <property type="entry name" value="BSD"/>
    <property type="match status" value="1"/>
</dbReference>
<comment type="caution">
    <text evidence="3">The sequence shown here is derived from an EMBL/GenBank/DDBJ whole genome shotgun (WGS) entry which is preliminary data.</text>
</comment>
<organism evidence="3 4">
    <name type="scientific">Arabidopsis thaliana x Arabidopsis arenosa</name>
    <dbReference type="NCBI Taxonomy" id="1240361"/>
    <lineage>
        <taxon>Eukaryota</taxon>
        <taxon>Viridiplantae</taxon>
        <taxon>Streptophyta</taxon>
        <taxon>Embryophyta</taxon>
        <taxon>Tracheophyta</taxon>
        <taxon>Spermatophyta</taxon>
        <taxon>Magnoliopsida</taxon>
        <taxon>eudicotyledons</taxon>
        <taxon>Gunneridae</taxon>
        <taxon>Pentapetalae</taxon>
        <taxon>rosids</taxon>
        <taxon>malvids</taxon>
        <taxon>Brassicales</taxon>
        <taxon>Brassicaceae</taxon>
        <taxon>Camelineae</taxon>
        <taxon>Arabidopsis</taxon>
    </lineage>
</organism>
<reference evidence="3 4" key="1">
    <citation type="submission" date="2020-12" db="EMBL/GenBank/DDBJ databases">
        <title>Concerted genomic and epigenomic changes stabilize Arabidopsis allopolyploids.</title>
        <authorList>
            <person name="Chen Z."/>
        </authorList>
    </citation>
    <scope>NUCLEOTIDE SEQUENCE [LARGE SCALE GENOMIC DNA]</scope>
    <source>
        <strain evidence="3">Allo738</strain>
        <tissue evidence="3">Leaf</tissue>
    </source>
</reference>
<evidence type="ECO:0000259" key="2">
    <source>
        <dbReference type="PROSITE" id="PS50858"/>
    </source>
</evidence>
<dbReference type="Proteomes" id="UP000694240">
    <property type="component" value="Chromosome 8"/>
</dbReference>
<name>A0A8T2B0X4_9BRAS</name>
<evidence type="ECO:0000313" key="4">
    <source>
        <dbReference type="Proteomes" id="UP000694240"/>
    </source>
</evidence>
<dbReference type="PANTHER" id="PTHR31923:SF9">
    <property type="entry name" value="BSD DOMAIN-CONTAINING PROTEIN"/>
    <property type="match status" value="1"/>
</dbReference>
<feature type="region of interest" description="Disordered" evidence="1">
    <location>
        <begin position="293"/>
        <end position="345"/>
    </location>
</feature>
<dbReference type="EMBL" id="JAEFBK010000008">
    <property type="protein sequence ID" value="KAG7578985.1"/>
    <property type="molecule type" value="Genomic_DNA"/>
</dbReference>
<feature type="region of interest" description="Disordered" evidence="1">
    <location>
        <begin position="1"/>
        <end position="69"/>
    </location>
</feature>
<feature type="compositionally biased region" description="Polar residues" evidence="1">
    <location>
        <begin position="310"/>
        <end position="326"/>
    </location>
</feature>
<proteinExistence type="predicted"/>